<dbReference type="PANTHER" id="PTHR42987:SF8">
    <property type="entry name" value="PROTEINASE"/>
    <property type="match status" value="1"/>
</dbReference>
<keyword evidence="5" id="KW-0472">Membrane</keyword>
<reference evidence="7 8" key="1">
    <citation type="journal article" date="2005" name="Nucleic Acids Res.">
        <title>Genomic blueprint of Hahella chejuensis, a marine microbe producing an algicidal agent.</title>
        <authorList>
            <person name="Jeong H."/>
            <person name="Yim J.H."/>
            <person name="Lee C."/>
            <person name="Choi S.-H."/>
            <person name="Park Y.K."/>
            <person name="Yoon S.H."/>
            <person name="Hur C.-G."/>
            <person name="Kang H.-Y."/>
            <person name="Kim D."/>
            <person name="Lee H.H."/>
            <person name="Park K.H."/>
            <person name="Park S.-H."/>
            <person name="Park H.-S."/>
            <person name="Lee H.K."/>
            <person name="Oh T.K."/>
            <person name="Kim J.F."/>
        </authorList>
    </citation>
    <scope>NUCLEOTIDE SEQUENCE [LARGE SCALE GENOMIC DNA]</scope>
    <source>
        <strain evidence="7 8">KCTC 2396</strain>
    </source>
</reference>
<evidence type="ECO:0000259" key="6">
    <source>
        <dbReference type="Pfam" id="PF01343"/>
    </source>
</evidence>
<evidence type="ECO:0000256" key="5">
    <source>
        <dbReference type="SAM" id="Phobius"/>
    </source>
</evidence>
<sequence>MFENSEDKAARESSGRPGDQKEWRLIEKMVMSSLNEQRKARRWGIFFKSLTFLYLFFIVIALSPGVGKNVAARTEPHTAVIEVNGVIAASEEANADAIVSALRDAFEEESAKAVILRINSPGGSPVQAGYVYDEIGRLKGEYPDKKVYAVIMDIGASGAYYIAAAADEIYADKASLVGSIGVTASGFGFVDAMDKLGVERRIFTAGEHKSFLDPFVPVKEDERELWQGVLNTTHKQFIEQVEKGRGDRIHKDNPLLYSGMIWSGEQALGLGLIDGLGSSGFVAREVVKVEKLINYTPKRNPFDELLGKLGVSVGKGVAQAVLGSGPQLQ</sequence>
<evidence type="ECO:0000256" key="1">
    <source>
        <dbReference type="ARBA" id="ARBA00008683"/>
    </source>
</evidence>
<keyword evidence="8" id="KW-1185">Reference proteome</keyword>
<dbReference type="KEGG" id="hch:HCH_02138"/>
<evidence type="ECO:0000313" key="7">
    <source>
        <dbReference type="EMBL" id="ABC28967.1"/>
    </source>
</evidence>
<dbReference type="GO" id="GO:0008236">
    <property type="term" value="F:serine-type peptidase activity"/>
    <property type="evidence" value="ECO:0007669"/>
    <property type="project" value="UniProtKB-KW"/>
</dbReference>
<evidence type="ECO:0000256" key="2">
    <source>
        <dbReference type="ARBA" id="ARBA00022670"/>
    </source>
</evidence>
<keyword evidence="5" id="KW-1133">Transmembrane helix</keyword>
<proteinExistence type="inferred from homology"/>
<name>Q2SK57_HAHCH</name>
<dbReference type="Proteomes" id="UP000000238">
    <property type="component" value="Chromosome"/>
</dbReference>
<dbReference type="Gene3D" id="6.20.330.10">
    <property type="match status" value="1"/>
</dbReference>
<organism evidence="7 8">
    <name type="scientific">Hahella chejuensis (strain KCTC 2396)</name>
    <dbReference type="NCBI Taxonomy" id="349521"/>
    <lineage>
        <taxon>Bacteria</taxon>
        <taxon>Pseudomonadati</taxon>
        <taxon>Pseudomonadota</taxon>
        <taxon>Gammaproteobacteria</taxon>
        <taxon>Oceanospirillales</taxon>
        <taxon>Hahellaceae</taxon>
        <taxon>Hahella</taxon>
    </lineage>
</organism>
<dbReference type="EMBL" id="CP000155">
    <property type="protein sequence ID" value="ABC28967.1"/>
    <property type="molecule type" value="Genomic_DNA"/>
</dbReference>
<dbReference type="InterPro" id="IPR047272">
    <property type="entry name" value="S49_SppA_C"/>
</dbReference>
<dbReference type="Pfam" id="PF01343">
    <property type="entry name" value="Peptidase_S49"/>
    <property type="match status" value="1"/>
</dbReference>
<dbReference type="RefSeq" id="WP_011396037.1">
    <property type="nucleotide sequence ID" value="NC_007645.1"/>
</dbReference>
<dbReference type="GO" id="GO:0006508">
    <property type="term" value="P:proteolysis"/>
    <property type="evidence" value="ECO:0007669"/>
    <property type="project" value="UniProtKB-KW"/>
</dbReference>
<protein>
    <submittedName>
        <fullName evidence="7">Periplasmic serine protease (ClpP class)</fullName>
    </submittedName>
</protein>
<dbReference type="Gene3D" id="3.90.226.10">
    <property type="entry name" value="2-enoyl-CoA Hydratase, Chain A, domain 1"/>
    <property type="match status" value="1"/>
</dbReference>
<keyword evidence="2 7" id="KW-0645">Protease</keyword>
<dbReference type="PANTHER" id="PTHR42987">
    <property type="entry name" value="PEPTIDASE S49"/>
    <property type="match status" value="1"/>
</dbReference>
<comment type="similarity">
    <text evidence="1">Belongs to the peptidase S49 family.</text>
</comment>
<feature type="domain" description="Peptidase S49" evidence="6">
    <location>
        <begin position="144"/>
        <end position="284"/>
    </location>
</feature>
<dbReference type="HOGENOM" id="CLU_046540_1_1_6"/>
<dbReference type="eggNOG" id="COG0616">
    <property type="taxonomic scope" value="Bacteria"/>
</dbReference>
<evidence type="ECO:0000256" key="4">
    <source>
        <dbReference type="ARBA" id="ARBA00022825"/>
    </source>
</evidence>
<dbReference type="InterPro" id="IPR002142">
    <property type="entry name" value="Peptidase_S49"/>
</dbReference>
<keyword evidence="3" id="KW-0378">Hydrolase</keyword>
<dbReference type="InterPro" id="IPR029045">
    <property type="entry name" value="ClpP/crotonase-like_dom_sf"/>
</dbReference>
<dbReference type="CDD" id="cd07023">
    <property type="entry name" value="S49_Sppa_N_C"/>
    <property type="match status" value="1"/>
</dbReference>
<dbReference type="OrthoDB" id="9764363at2"/>
<keyword evidence="5" id="KW-0812">Transmembrane</keyword>
<keyword evidence="4" id="KW-0720">Serine protease</keyword>
<gene>
    <name evidence="7" type="ordered locus">HCH_02138</name>
</gene>
<evidence type="ECO:0000256" key="3">
    <source>
        <dbReference type="ARBA" id="ARBA00022801"/>
    </source>
</evidence>
<feature type="transmembrane region" description="Helical" evidence="5">
    <location>
        <begin position="45"/>
        <end position="66"/>
    </location>
</feature>
<evidence type="ECO:0000313" key="8">
    <source>
        <dbReference type="Proteomes" id="UP000000238"/>
    </source>
</evidence>
<dbReference type="AlphaFoldDB" id="Q2SK57"/>
<dbReference type="SUPFAM" id="SSF52096">
    <property type="entry name" value="ClpP/crotonase"/>
    <property type="match status" value="1"/>
</dbReference>
<accession>Q2SK57</accession>
<dbReference type="STRING" id="349521.HCH_02138"/>